<gene>
    <name evidence="1" type="ORF">FB554_1099</name>
</gene>
<evidence type="ECO:0008006" key="3">
    <source>
        <dbReference type="Google" id="ProtNLM"/>
    </source>
</evidence>
<name>A0A542XB35_9MICO</name>
<comment type="caution">
    <text evidence="1">The sequence shown here is derived from an EMBL/GenBank/DDBJ whole genome shotgun (WGS) entry which is preliminary data.</text>
</comment>
<sequence>MPPMPSTPPVTSESLPADLLEEIQQAGYYPALVSDVVAAALAGEAVEAHLVHQETTLDHDAAVRRHITVLALTATRLVIAHADDHAAEPGAGGSAAGGAGSVATATTETVPLSLVRGVMLTHVVADPDRYTSGSLGRELTLTIGWGTVSRVDLLPAACADPQCEADHGFEGTITSDDIALRVSADAEGEHVLRQAHAFSAALSGAVGHR</sequence>
<dbReference type="AlphaFoldDB" id="A0A542XB35"/>
<accession>A0A542XB35</accession>
<organism evidence="1 2">
    <name type="scientific">Barrientosiimonas humi</name>
    <dbReference type="NCBI Taxonomy" id="999931"/>
    <lineage>
        <taxon>Bacteria</taxon>
        <taxon>Bacillati</taxon>
        <taxon>Actinomycetota</taxon>
        <taxon>Actinomycetes</taxon>
        <taxon>Micrococcales</taxon>
        <taxon>Dermacoccaceae</taxon>
        <taxon>Barrientosiimonas</taxon>
    </lineage>
</organism>
<dbReference type="Pfam" id="PF19461">
    <property type="entry name" value="DUF5998"/>
    <property type="match status" value="1"/>
</dbReference>
<reference evidence="1 2" key="1">
    <citation type="submission" date="2019-06" db="EMBL/GenBank/DDBJ databases">
        <title>Sequencing the genomes of 1000 actinobacteria strains.</title>
        <authorList>
            <person name="Klenk H.-P."/>
        </authorList>
    </citation>
    <scope>NUCLEOTIDE SEQUENCE [LARGE SCALE GENOMIC DNA]</scope>
    <source>
        <strain evidence="1 2">DSM 24617</strain>
    </source>
</reference>
<keyword evidence="2" id="KW-1185">Reference proteome</keyword>
<evidence type="ECO:0000313" key="2">
    <source>
        <dbReference type="Proteomes" id="UP000318336"/>
    </source>
</evidence>
<protein>
    <recommendedName>
        <fullName evidence="3">Phosphodiesterase</fullName>
    </recommendedName>
</protein>
<dbReference type="Proteomes" id="UP000318336">
    <property type="component" value="Unassembled WGS sequence"/>
</dbReference>
<dbReference type="InterPro" id="IPR046040">
    <property type="entry name" value="DUF5998"/>
</dbReference>
<evidence type="ECO:0000313" key="1">
    <source>
        <dbReference type="EMBL" id="TQL32966.1"/>
    </source>
</evidence>
<dbReference type="OrthoDB" id="3725224at2"/>
<dbReference type="EMBL" id="VFOK01000001">
    <property type="protein sequence ID" value="TQL32966.1"/>
    <property type="molecule type" value="Genomic_DNA"/>
</dbReference>
<proteinExistence type="predicted"/>